<dbReference type="EMBL" id="VSSQ01016919">
    <property type="protein sequence ID" value="MPM58722.1"/>
    <property type="molecule type" value="Genomic_DNA"/>
</dbReference>
<feature type="region of interest" description="Disordered" evidence="1">
    <location>
        <begin position="1"/>
        <end position="58"/>
    </location>
</feature>
<reference evidence="2" key="1">
    <citation type="submission" date="2019-08" db="EMBL/GenBank/DDBJ databases">
        <authorList>
            <person name="Kucharzyk K."/>
            <person name="Murdoch R.W."/>
            <person name="Higgins S."/>
            <person name="Loffler F."/>
        </authorList>
    </citation>
    <scope>NUCLEOTIDE SEQUENCE</scope>
</reference>
<protein>
    <submittedName>
        <fullName evidence="2">Uncharacterized protein</fullName>
    </submittedName>
</protein>
<name>A0A645AZU7_9ZZZZ</name>
<feature type="compositionally biased region" description="Basic and acidic residues" evidence="1">
    <location>
        <begin position="1"/>
        <end position="10"/>
    </location>
</feature>
<accession>A0A645AZU7</accession>
<dbReference type="AlphaFoldDB" id="A0A645AZU7"/>
<gene>
    <name evidence="2" type="ORF">SDC9_105555</name>
</gene>
<evidence type="ECO:0000313" key="2">
    <source>
        <dbReference type="EMBL" id="MPM58722.1"/>
    </source>
</evidence>
<sequence length="119" mass="12519">MPVESYDGRSHPRTPRALSADLRRGAAHPALGTPSPAVTRERNARTTRPLHAGQNPGARFTGAGLVENAGKETCLGRAAAPLAGVWFECENQAFAEAFRSATMTAMPFGMTVTDASPPT</sequence>
<proteinExistence type="predicted"/>
<evidence type="ECO:0000256" key="1">
    <source>
        <dbReference type="SAM" id="MobiDB-lite"/>
    </source>
</evidence>
<organism evidence="2">
    <name type="scientific">bioreactor metagenome</name>
    <dbReference type="NCBI Taxonomy" id="1076179"/>
    <lineage>
        <taxon>unclassified sequences</taxon>
        <taxon>metagenomes</taxon>
        <taxon>ecological metagenomes</taxon>
    </lineage>
</organism>
<comment type="caution">
    <text evidence="2">The sequence shown here is derived from an EMBL/GenBank/DDBJ whole genome shotgun (WGS) entry which is preliminary data.</text>
</comment>